<comment type="subcellular location">
    <subcellularLocation>
        <location evidence="2">Cytoplasm</location>
    </subcellularLocation>
    <subcellularLocation>
        <location evidence="1">Nucleus</location>
    </subcellularLocation>
</comment>
<evidence type="ECO:0000256" key="1">
    <source>
        <dbReference type="ARBA" id="ARBA00004123"/>
    </source>
</evidence>
<keyword evidence="10" id="KW-0729">SH3-binding</keyword>
<keyword evidence="11" id="KW-0539">Nucleus</keyword>
<evidence type="ECO:0000313" key="16">
    <source>
        <dbReference type="Proteomes" id="UP001176940"/>
    </source>
</evidence>
<feature type="region of interest" description="Disordered" evidence="14">
    <location>
        <begin position="108"/>
        <end position="130"/>
    </location>
</feature>
<accession>A0ABN9L9S9</accession>
<gene>
    <name evidence="15" type="ORF">RIMI_LOCUS6917142</name>
</gene>
<evidence type="ECO:0000256" key="6">
    <source>
        <dbReference type="ARBA" id="ARBA00022737"/>
    </source>
</evidence>
<comment type="caution">
    <text evidence="15">The sequence shown here is derived from an EMBL/GenBank/DDBJ whole genome shotgun (WGS) entry which is preliminary data.</text>
</comment>
<name>A0ABN9L9S9_9NEOB</name>
<keyword evidence="12" id="KW-0131">Cell cycle</keyword>
<evidence type="ECO:0000256" key="11">
    <source>
        <dbReference type="ARBA" id="ARBA00023242"/>
    </source>
</evidence>
<dbReference type="Pfam" id="PF04856">
    <property type="entry name" value="Securin"/>
    <property type="match status" value="1"/>
</dbReference>
<keyword evidence="6" id="KW-0677">Repeat</keyword>
<evidence type="ECO:0000256" key="7">
    <source>
        <dbReference type="ARBA" id="ARBA00022776"/>
    </source>
</evidence>
<comment type="similarity">
    <text evidence="3">Belongs to the securin family.</text>
</comment>
<evidence type="ECO:0000256" key="10">
    <source>
        <dbReference type="ARBA" id="ARBA00023036"/>
    </source>
</evidence>
<keyword evidence="9" id="KW-0832">Ubl conjugation</keyword>
<evidence type="ECO:0000256" key="13">
    <source>
        <dbReference type="ARBA" id="ARBA00039185"/>
    </source>
</evidence>
<dbReference type="InterPro" id="IPR006940">
    <property type="entry name" value="Securin_separation_inhibitor"/>
</dbReference>
<evidence type="ECO:0000313" key="15">
    <source>
        <dbReference type="EMBL" id="CAJ0936736.1"/>
    </source>
</evidence>
<protein>
    <recommendedName>
        <fullName evidence="13">Securin</fullName>
    </recommendedName>
</protein>
<keyword evidence="7" id="KW-0498">Mitosis</keyword>
<organism evidence="15 16">
    <name type="scientific">Ranitomeya imitator</name>
    <name type="common">mimic poison frog</name>
    <dbReference type="NCBI Taxonomy" id="111125"/>
    <lineage>
        <taxon>Eukaryota</taxon>
        <taxon>Metazoa</taxon>
        <taxon>Chordata</taxon>
        <taxon>Craniata</taxon>
        <taxon>Vertebrata</taxon>
        <taxon>Euteleostomi</taxon>
        <taxon>Amphibia</taxon>
        <taxon>Batrachia</taxon>
        <taxon>Anura</taxon>
        <taxon>Neobatrachia</taxon>
        <taxon>Hyloidea</taxon>
        <taxon>Dendrobatidae</taxon>
        <taxon>Dendrobatinae</taxon>
        <taxon>Ranitomeya</taxon>
    </lineage>
</organism>
<keyword evidence="4" id="KW-0963">Cytoplasm</keyword>
<evidence type="ECO:0000256" key="5">
    <source>
        <dbReference type="ARBA" id="ARBA00022618"/>
    </source>
</evidence>
<keyword evidence="16" id="KW-1185">Reference proteome</keyword>
<evidence type="ECO:0000256" key="2">
    <source>
        <dbReference type="ARBA" id="ARBA00004496"/>
    </source>
</evidence>
<evidence type="ECO:0000256" key="8">
    <source>
        <dbReference type="ARBA" id="ARBA00022829"/>
    </source>
</evidence>
<evidence type="ECO:0000256" key="3">
    <source>
        <dbReference type="ARBA" id="ARBA00009264"/>
    </source>
</evidence>
<keyword evidence="8" id="KW-0159">Chromosome partition</keyword>
<dbReference type="PANTHER" id="PTHR10418">
    <property type="entry name" value="SECURIN-3"/>
    <property type="match status" value="1"/>
</dbReference>
<dbReference type="Proteomes" id="UP001176940">
    <property type="component" value="Unassembled WGS sequence"/>
</dbReference>
<evidence type="ECO:0000256" key="12">
    <source>
        <dbReference type="ARBA" id="ARBA00023306"/>
    </source>
</evidence>
<evidence type="ECO:0000256" key="9">
    <source>
        <dbReference type="ARBA" id="ARBA00022843"/>
    </source>
</evidence>
<proteinExistence type="inferred from homology"/>
<evidence type="ECO:0000256" key="4">
    <source>
        <dbReference type="ARBA" id="ARBA00022490"/>
    </source>
</evidence>
<dbReference type="PANTHER" id="PTHR10418:SF2">
    <property type="entry name" value="SECURIN"/>
    <property type="match status" value="1"/>
</dbReference>
<sequence length="265" mass="28992">MPVPVPPLHILLELAETDLSAELRNVGSVELCLNFHFSKLLSDLWHEGSAASGLSSLELWASNKALLDDFRETESGIMQNLTIMATMIYIDQENSDVNAALSSKDRAQQSGAGKSLVKSHQGKVHGSASRWKTARKALGNVNKQVMKNAQPLAGDQVPVPSVKQVSGSCVKTDAQQYPEIEKFHPYNPEDFETFDVPEEHKLSHLSLVGVGLIVHVNDAKRFESLSLKPELMEIPALGWESDAAGCLPSFLATLEEIIVEMPPIE</sequence>
<reference evidence="15" key="1">
    <citation type="submission" date="2023-07" db="EMBL/GenBank/DDBJ databases">
        <authorList>
            <person name="Stuckert A."/>
        </authorList>
    </citation>
    <scope>NUCLEOTIDE SEQUENCE</scope>
</reference>
<keyword evidence="5" id="KW-0132">Cell division</keyword>
<dbReference type="EMBL" id="CAUEEQ010012769">
    <property type="protein sequence ID" value="CAJ0936736.1"/>
    <property type="molecule type" value="Genomic_DNA"/>
</dbReference>
<evidence type="ECO:0000256" key="14">
    <source>
        <dbReference type="SAM" id="MobiDB-lite"/>
    </source>
</evidence>